<dbReference type="Proteomes" id="UP000007879">
    <property type="component" value="Unassembled WGS sequence"/>
</dbReference>
<evidence type="ECO:0000313" key="3">
    <source>
        <dbReference type="EnsemblMetazoa" id="Aqu2.1.07191_001"/>
    </source>
</evidence>
<keyword evidence="4" id="KW-1185">Reference proteome</keyword>
<dbReference type="SUPFAM" id="SSF49265">
    <property type="entry name" value="Fibronectin type III"/>
    <property type="match status" value="1"/>
</dbReference>
<keyword evidence="1" id="KW-0812">Transmembrane</keyword>
<feature type="transmembrane region" description="Helical" evidence="1">
    <location>
        <begin position="122"/>
        <end position="148"/>
    </location>
</feature>
<reference evidence="3" key="2">
    <citation type="submission" date="2017-05" db="UniProtKB">
        <authorList>
            <consortium name="EnsemblMetazoa"/>
        </authorList>
    </citation>
    <scope>IDENTIFICATION</scope>
</reference>
<dbReference type="EnsemblMetazoa" id="XM_020006648.1">
    <property type="protein sequence ID" value="XP_019862207.1"/>
    <property type="gene ID" value="LOC109590777"/>
</dbReference>
<dbReference type="InterPro" id="IPR013783">
    <property type="entry name" value="Ig-like_fold"/>
</dbReference>
<name>A0A1X7SYH8_AMPQE</name>
<dbReference type="InterPro" id="IPR036116">
    <property type="entry name" value="FN3_sf"/>
</dbReference>
<evidence type="ECO:0000313" key="4">
    <source>
        <dbReference type="Proteomes" id="UP000007879"/>
    </source>
</evidence>
<dbReference type="InterPro" id="IPR003961">
    <property type="entry name" value="FN3_dom"/>
</dbReference>
<accession>A0A1X7SYH8</accession>
<dbReference type="KEGG" id="aqu:109590777"/>
<dbReference type="PROSITE" id="PS50853">
    <property type="entry name" value="FN3"/>
    <property type="match status" value="1"/>
</dbReference>
<reference evidence="4" key="1">
    <citation type="journal article" date="2010" name="Nature">
        <title>The Amphimedon queenslandica genome and the evolution of animal complexity.</title>
        <authorList>
            <person name="Srivastava M."/>
            <person name="Simakov O."/>
            <person name="Chapman J."/>
            <person name="Fahey B."/>
            <person name="Gauthier M.E."/>
            <person name="Mitros T."/>
            <person name="Richards G.S."/>
            <person name="Conaco C."/>
            <person name="Dacre M."/>
            <person name="Hellsten U."/>
            <person name="Larroux C."/>
            <person name="Putnam N.H."/>
            <person name="Stanke M."/>
            <person name="Adamska M."/>
            <person name="Darling A."/>
            <person name="Degnan S.M."/>
            <person name="Oakley T.H."/>
            <person name="Plachetzki D.C."/>
            <person name="Zhai Y."/>
            <person name="Adamski M."/>
            <person name="Calcino A."/>
            <person name="Cummins S.F."/>
            <person name="Goodstein D.M."/>
            <person name="Harris C."/>
            <person name="Jackson D.J."/>
            <person name="Leys S.P."/>
            <person name="Shu S."/>
            <person name="Woodcroft B.J."/>
            <person name="Vervoort M."/>
            <person name="Kosik K.S."/>
            <person name="Manning G."/>
            <person name="Degnan B.M."/>
            <person name="Rokhsar D.S."/>
        </authorList>
    </citation>
    <scope>NUCLEOTIDE SEQUENCE [LARGE SCALE GENOMIC DNA]</scope>
</reference>
<evidence type="ECO:0000259" key="2">
    <source>
        <dbReference type="PROSITE" id="PS50853"/>
    </source>
</evidence>
<keyword evidence="1" id="KW-0472">Membrane</keyword>
<dbReference type="Pfam" id="PF00041">
    <property type="entry name" value="fn3"/>
    <property type="match status" value="1"/>
</dbReference>
<sequence>MDTTWAVISWSVPSYIPQNYPIITYEAGYYVIQSGSCSTVDNDIDFQMRQLFNSTNINTFIIITDLKEASCYIFGVRAYTQNGYGKWAVIVNGTLKLPQQSPCFPSNSNGSNTANSDTSNTVIALSVLVGVLCILLTVSVIIYINYFIRKKSSYATNKQTKSDDNIPMQVCEPYKIHKKKSNEENLEEAYADCQISPDDIYEPVRQ</sequence>
<proteinExistence type="predicted"/>
<dbReference type="AlphaFoldDB" id="A0A1X7SYH8"/>
<keyword evidence="1" id="KW-1133">Transmembrane helix</keyword>
<gene>
    <name evidence="3" type="primary">109590777</name>
</gene>
<evidence type="ECO:0000256" key="1">
    <source>
        <dbReference type="SAM" id="Phobius"/>
    </source>
</evidence>
<dbReference type="Gene3D" id="2.60.40.10">
    <property type="entry name" value="Immunoglobulins"/>
    <property type="match status" value="1"/>
</dbReference>
<feature type="domain" description="Fibronectin type-III" evidence="2">
    <location>
        <begin position="1"/>
        <end position="98"/>
    </location>
</feature>
<dbReference type="CDD" id="cd00063">
    <property type="entry name" value="FN3"/>
    <property type="match status" value="1"/>
</dbReference>
<dbReference type="InParanoid" id="A0A1X7SYH8"/>
<protein>
    <recommendedName>
        <fullName evidence="2">Fibronectin type-III domain-containing protein</fullName>
    </recommendedName>
</protein>
<organism evidence="3">
    <name type="scientific">Amphimedon queenslandica</name>
    <name type="common">Sponge</name>
    <dbReference type="NCBI Taxonomy" id="400682"/>
    <lineage>
        <taxon>Eukaryota</taxon>
        <taxon>Metazoa</taxon>
        <taxon>Porifera</taxon>
        <taxon>Demospongiae</taxon>
        <taxon>Heteroscleromorpha</taxon>
        <taxon>Haplosclerida</taxon>
        <taxon>Niphatidae</taxon>
        <taxon>Amphimedon</taxon>
    </lineage>
</organism>
<dbReference type="EnsemblMetazoa" id="Aqu2.1.07191_001">
    <property type="protein sequence ID" value="Aqu2.1.07191_001"/>
    <property type="gene ID" value="Aqu2.1.07191"/>
</dbReference>